<evidence type="ECO:0000313" key="3">
    <source>
        <dbReference type="Proteomes" id="UP000608890"/>
    </source>
</evidence>
<evidence type="ECO:0000313" key="2">
    <source>
        <dbReference type="EMBL" id="GGM49812.1"/>
    </source>
</evidence>
<reference evidence="2" key="2">
    <citation type="submission" date="2020-09" db="EMBL/GenBank/DDBJ databases">
        <authorList>
            <person name="Sun Q."/>
            <person name="Zhou Y."/>
        </authorList>
    </citation>
    <scope>NUCLEOTIDE SEQUENCE</scope>
    <source>
        <strain evidence="2">CGMCC 4.7312</strain>
    </source>
</reference>
<gene>
    <name evidence="2" type="ORF">GCM10011608_38410</name>
</gene>
<accession>A0A917U120</accession>
<keyword evidence="1" id="KW-1133">Transmembrane helix</keyword>
<feature type="transmembrane region" description="Helical" evidence="1">
    <location>
        <begin position="72"/>
        <end position="93"/>
    </location>
</feature>
<keyword evidence="3" id="KW-1185">Reference proteome</keyword>
<dbReference type="AlphaFoldDB" id="A0A917U120"/>
<organism evidence="2 3">
    <name type="scientific">Micromonospora sonchi</name>
    <dbReference type="NCBI Taxonomy" id="1763543"/>
    <lineage>
        <taxon>Bacteria</taxon>
        <taxon>Bacillati</taxon>
        <taxon>Actinomycetota</taxon>
        <taxon>Actinomycetes</taxon>
        <taxon>Micromonosporales</taxon>
        <taxon>Micromonosporaceae</taxon>
        <taxon>Micromonospora</taxon>
    </lineage>
</organism>
<feature type="transmembrane region" description="Helical" evidence="1">
    <location>
        <begin position="6"/>
        <end position="27"/>
    </location>
</feature>
<keyword evidence="1" id="KW-0472">Membrane</keyword>
<keyword evidence="1" id="KW-0812">Transmembrane</keyword>
<dbReference type="RefSeq" id="WP_189046305.1">
    <property type="nucleotide sequence ID" value="NZ_BMNB01000018.1"/>
</dbReference>
<protein>
    <submittedName>
        <fullName evidence="2">Uncharacterized protein</fullName>
    </submittedName>
</protein>
<dbReference type="EMBL" id="BMNB01000018">
    <property type="protein sequence ID" value="GGM49812.1"/>
    <property type="molecule type" value="Genomic_DNA"/>
</dbReference>
<sequence length="102" mass="11462">METWRFLAGVAMSVTMCFVGVALATNFRGVAERHVHRSMFTASALRRVPRWGWLPDVTHNERPARFILLERVIGVAFAAVGLVFLVVLGYSALTDQPMRMVK</sequence>
<dbReference type="Proteomes" id="UP000608890">
    <property type="component" value="Unassembled WGS sequence"/>
</dbReference>
<name>A0A917U120_9ACTN</name>
<comment type="caution">
    <text evidence="2">The sequence shown here is derived from an EMBL/GenBank/DDBJ whole genome shotgun (WGS) entry which is preliminary data.</text>
</comment>
<evidence type="ECO:0000256" key="1">
    <source>
        <dbReference type="SAM" id="Phobius"/>
    </source>
</evidence>
<reference evidence="2" key="1">
    <citation type="journal article" date="2014" name="Int. J. Syst. Evol. Microbiol.">
        <title>Complete genome sequence of Corynebacterium casei LMG S-19264T (=DSM 44701T), isolated from a smear-ripened cheese.</title>
        <authorList>
            <consortium name="US DOE Joint Genome Institute (JGI-PGF)"/>
            <person name="Walter F."/>
            <person name="Albersmeier A."/>
            <person name="Kalinowski J."/>
            <person name="Ruckert C."/>
        </authorList>
    </citation>
    <scope>NUCLEOTIDE SEQUENCE</scope>
    <source>
        <strain evidence="2">CGMCC 4.7312</strain>
    </source>
</reference>
<proteinExistence type="predicted"/>